<dbReference type="Proteomes" id="UP000006591">
    <property type="component" value="Chromosome 3"/>
</dbReference>
<accession>A0A0E0GIS5</accession>
<reference evidence="2" key="1">
    <citation type="submission" date="2015-04" db="UniProtKB">
        <authorList>
            <consortium name="EnsemblPlants"/>
        </authorList>
    </citation>
    <scope>IDENTIFICATION</scope>
    <source>
        <strain evidence="2">SL10</strain>
    </source>
</reference>
<feature type="compositionally biased region" description="Basic and acidic residues" evidence="1">
    <location>
        <begin position="9"/>
        <end position="25"/>
    </location>
</feature>
<evidence type="ECO:0000313" key="3">
    <source>
        <dbReference type="Proteomes" id="UP000006591"/>
    </source>
</evidence>
<dbReference type="Gramene" id="ONIVA03G08660.1">
    <property type="protein sequence ID" value="ONIVA03G08660.1"/>
    <property type="gene ID" value="ONIVA03G08660"/>
</dbReference>
<organism evidence="2">
    <name type="scientific">Oryza nivara</name>
    <name type="common">Indian wild rice</name>
    <name type="synonym">Oryza sativa f. spontanea</name>
    <dbReference type="NCBI Taxonomy" id="4536"/>
    <lineage>
        <taxon>Eukaryota</taxon>
        <taxon>Viridiplantae</taxon>
        <taxon>Streptophyta</taxon>
        <taxon>Embryophyta</taxon>
        <taxon>Tracheophyta</taxon>
        <taxon>Spermatophyta</taxon>
        <taxon>Magnoliopsida</taxon>
        <taxon>Liliopsida</taxon>
        <taxon>Poales</taxon>
        <taxon>Poaceae</taxon>
        <taxon>BOP clade</taxon>
        <taxon>Oryzoideae</taxon>
        <taxon>Oryzeae</taxon>
        <taxon>Oryzinae</taxon>
        <taxon>Oryza</taxon>
    </lineage>
</organism>
<evidence type="ECO:0000256" key="1">
    <source>
        <dbReference type="SAM" id="MobiDB-lite"/>
    </source>
</evidence>
<evidence type="ECO:0000313" key="2">
    <source>
        <dbReference type="EnsemblPlants" id="ONIVA03G08660.1"/>
    </source>
</evidence>
<name>A0A0E0GIS5_ORYNI</name>
<dbReference type="HOGENOM" id="CLU_2363330_0_0_1"/>
<reference evidence="2" key="2">
    <citation type="submission" date="2018-04" db="EMBL/GenBank/DDBJ databases">
        <title>OnivRS2 (Oryza nivara Reference Sequence Version 2).</title>
        <authorList>
            <person name="Zhang J."/>
            <person name="Kudrna D."/>
            <person name="Lee S."/>
            <person name="Talag J."/>
            <person name="Rajasekar S."/>
            <person name="Welchert J."/>
            <person name="Hsing Y.-I."/>
            <person name="Wing R.A."/>
        </authorList>
    </citation>
    <scope>NUCLEOTIDE SEQUENCE [LARGE SCALE GENOMIC DNA]</scope>
    <source>
        <strain evidence="2">SL10</strain>
    </source>
</reference>
<dbReference type="EnsemblPlants" id="ONIVA03G08660.1">
    <property type="protein sequence ID" value="ONIVA03G08660.1"/>
    <property type="gene ID" value="ONIVA03G08660"/>
</dbReference>
<proteinExistence type="predicted"/>
<dbReference type="AlphaFoldDB" id="A0A0E0GIS5"/>
<keyword evidence="3" id="KW-1185">Reference proteome</keyword>
<sequence>MGNNEDLGDGMHCDDDLGDGMHYDEESNADTCRNVDSDNDNSRGYNHYLSRHAGHSGHSASNRYAMGAYLWYDDAIKAPELYRENIGTNRNEIVTN</sequence>
<feature type="region of interest" description="Disordered" evidence="1">
    <location>
        <begin position="1"/>
        <end position="45"/>
    </location>
</feature>
<protein>
    <submittedName>
        <fullName evidence="2">Uncharacterized protein</fullName>
    </submittedName>
</protein>